<evidence type="ECO:0000313" key="1">
    <source>
        <dbReference type="EMBL" id="VTQ97853.1"/>
    </source>
</evidence>
<dbReference type="EMBL" id="LR590482">
    <property type="protein sequence ID" value="VTQ97853.1"/>
    <property type="molecule type" value="Genomic_DNA"/>
</dbReference>
<name>A0AAX3I549_9PSED</name>
<accession>A0AAX3I549</accession>
<dbReference type="PROSITE" id="PS51257">
    <property type="entry name" value="PROKAR_LIPOPROTEIN"/>
    <property type="match status" value="1"/>
</dbReference>
<dbReference type="Proteomes" id="UP000306562">
    <property type="component" value="Chromosome"/>
</dbReference>
<gene>
    <name evidence="1" type="ORF">NCTC10696_02201</name>
</gene>
<proteinExistence type="predicted"/>
<sequence length="36" mass="4083">MNFKYLLPLLLLAGCVQESLKPLYLYPSQVSQELGI</sequence>
<evidence type="ECO:0000313" key="2">
    <source>
        <dbReference type="Proteomes" id="UP000306562"/>
    </source>
</evidence>
<reference evidence="1 2" key="1">
    <citation type="submission" date="2019-05" db="EMBL/GenBank/DDBJ databases">
        <authorList>
            <consortium name="Pathogen Informatics"/>
        </authorList>
    </citation>
    <scope>NUCLEOTIDE SEQUENCE [LARGE SCALE GENOMIC DNA]</scope>
    <source>
        <strain evidence="1 2">NCTC10696</strain>
    </source>
</reference>
<dbReference type="AlphaFoldDB" id="A0AAX3I549"/>
<organism evidence="1 2">
    <name type="scientific">Pseudomonas synxantha</name>
    <dbReference type="NCBI Taxonomy" id="47883"/>
    <lineage>
        <taxon>Bacteria</taxon>
        <taxon>Pseudomonadati</taxon>
        <taxon>Pseudomonadota</taxon>
        <taxon>Gammaproteobacteria</taxon>
        <taxon>Pseudomonadales</taxon>
        <taxon>Pseudomonadaceae</taxon>
        <taxon>Pseudomonas</taxon>
    </lineage>
</organism>
<evidence type="ECO:0008006" key="3">
    <source>
        <dbReference type="Google" id="ProtNLM"/>
    </source>
</evidence>
<protein>
    <recommendedName>
        <fullName evidence="3">Lipoprotein</fullName>
    </recommendedName>
</protein>